<proteinExistence type="predicted"/>
<protein>
    <submittedName>
        <fullName evidence="1">Uncharacterized protein</fullName>
    </submittedName>
</protein>
<dbReference type="AlphaFoldDB" id="A0A4Q9MVB9"/>
<organism evidence="1">
    <name type="scientific">Dichomitus squalens</name>
    <dbReference type="NCBI Taxonomy" id="114155"/>
    <lineage>
        <taxon>Eukaryota</taxon>
        <taxon>Fungi</taxon>
        <taxon>Dikarya</taxon>
        <taxon>Basidiomycota</taxon>
        <taxon>Agaricomycotina</taxon>
        <taxon>Agaricomycetes</taxon>
        <taxon>Polyporales</taxon>
        <taxon>Polyporaceae</taxon>
        <taxon>Dichomitus</taxon>
    </lineage>
</organism>
<dbReference type="Proteomes" id="UP000292957">
    <property type="component" value="Unassembled WGS sequence"/>
</dbReference>
<accession>A0A4Q9MVB9</accession>
<dbReference type="EMBL" id="ML143404">
    <property type="protein sequence ID" value="TBU30592.1"/>
    <property type="molecule type" value="Genomic_DNA"/>
</dbReference>
<name>A0A4Q9MVB9_9APHY</name>
<evidence type="ECO:0000313" key="1">
    <source>
        <dbReference type="EMBL" id="TBU30592.1"/>
    </source>
</evidence>
<sequence>MGVSARTVRREEAKSGLAARHAVLLLLRILRVDSTCEAALGAWERFAANLENNAPHEHRRALPPPSLGRYFGGSIEMAYPPPRLAVALAARYWVWVWTWTCAPGRHGDTGT</sequence>
<reference evidence="1" key="1">
    <citation type="submission" date="2019-01" db="EMBL/GenBank/DDBJ databases">
        <title>Draft genome sequences of three monokaryotic isolates of the white-rot basidiomycete fungus Dichomitus squalens.</title>
        <authorList>
            <consortium name="DOE Joint Genome Institute"/>
            <person name="Lopez S.C."/>
            <person name="Andreopoulos B."/>
            <person name="Pangilinan J."/>
            <person name="Lipzen A."/>
            <person name="Riley R."/>
            <person name="Ahrendt S."/>
            <person name="Ng V."/>
            <person name="Barry K."/>
            <person name="Daum C."/>
            <person name="Grigoriev I.V."/>
            <person name="Hilden K.S."/>
            <person name="Makela M.R."/>
            <person name="de Vries R.P."/>
        </authorList>
    </citation>
    <scope>NUCLEOTIDE SEQUENCE [LARGE SCALE GENOMIC DNA]</scope>
    <source>
        <strain evidence="1">OM18370.1</strain>
    </source>
</reference>
<gene>
    <name evidence="1" type="ORF">BD311DRAFT_776601</name>
</gene>